<dbReference type="Pfam" id="PF01370">
    <property type="entry name" value="Epimerase"/>
    <property type="match status" value="1"/>
</dbReference>
<accession>A0A383A8L5</accession>
<dbReference type="Gene3D" id="3.40.50.720">
    <property type="entry name" value="NAD(P)-binding Rossmann-like Domain"/>
    <property type="match status" value="1"/>
</dbReference>
<dbReference type="InterPro" id="IPR036291">
    <property type="entry name" value="NAD(P)-bd_dom_sf"/>
</dbReference>
<gene>
    <name evidence="2" type="ORF">METZ01_LOCUS456252</name>
</gene>
<dbReference type="InterPro" id="IPR001509">
    <property type="entry name" value="Epimerase_deHydtase"/>
</dbReference>
<name>A0A383A8L5_9ZZZZ</name>
<protein>
    <recommendedName>
        <fullName evidence="1">NAD-dependent epimerase/dehydratase domain-containing protein</fullName>
    </recommendedName>
</protein>
<evidence type="ECO:0000259" key="1">
    <source>
        <dbReference type="Pfam" id="PF01370"/>
    </source>
</evidence>
<dbReference type="AlphaFoldDB" id="A0A383A8L5"/>
<dbReference type="SUPFAM" id="SSF51735">
    <property type="entry name" value="NAD(P)-binding Rossmann-fold domains"/>
    <property type="match status" value="1"/>
</dbReference>
<proteinExistence type="predicted"/>
<reference evidence="2" key="1">
    <citation type="submission" date="2018-05" db="EMBL/GenBank/DDBJ databases">
        <authorList>
            <person name="Lanie J.A."/>
            <person name="Ng W.-L."/>
            <person name="Kazmierczak K.M."/>
            <person name="Andrzejewski T.M."/>
            <person name="Davidsen T.M."/>
            <person name="Wayne K.J."/>
            <person name="Tettelin H."/>
            <person name="Glass J.I."/>
            <person name="Rusch D."/>
            <person name="Podicherti R."/>
            <person name="Tsui H.-C.T."/>
            <person name="Winkler M.E."/>
        </authorList>
    </citation>
    <scope>NUCLEOTIDE SEQUENCE</scope>
</reference>
<evidence type="ECO:0000313" key="2">
    <source>
        <dbReference type="EMBL" id="SVE03398.1"/>
    </source>
</evidence>
<feature type="domain" description="NAD-dependent epimerase/dehydratase" evidence="1">
    <location>
        <begin position="1"/>
        <end position="120"/>
    </location>
</feature>
<organism evidence="2">
    <name type="scientific">marine metagenome</name>
    <dbReference type="NCBI Taxonomy" id="408172"/>
    <lineage>
        <taxon>unclassified sequences</taxon>
        <taxon>metagenomes</taxon>
        <taxon>ecological metagenomes</taxon>
    </lineage>
</organism>
<dbReference type="EMBL" id="UINC01189626">
    <property type="protein sequence ID" value="SVE03398.1"/>
    <property type="molecule type" value="Genomic_DNA"/>
</dbReference>
<feature type="non-terminal residue" evidence="2">
    <location>
        <position position="124"/>
    </location>
</feature>
<sequence length="124" mass="14295">MVVGSNGFIGKNIVEYLEEQNYNVLCPKRNDLDLLDTEKVFDFIQSHIPDVVIHCAVNINSLIDNLRIYYNLERCSANFGRMITIGSGAEYDMKNYKPMMHESYFSNHIPSDIYGLSKYVTSRD</sequence>